<feature type="domain" description="RING-type" evidence="7">
    <location>
        <begin position="36"/>
        <end position="81"/>
    </location>
</feature>
<evidence type="ECO:0000259" key="7">
    <source>
        <dbReference type="PROSITE" id="PS50089"/>
    </source>
</evidence>
<dbReference type="InterPro" id="IPR017907">
    <property type="entry name" value="Znf_RING_CS"/>
</dbReference>
<evidence type="ECO:0000256" key="4">
    <source>
        <dbReference type="PROSITE-ProRule" id="PRU00175"/>
    </source>
</evidence>
<dbReference type="PROSITE" id="PS50089">
    <property type="entry name" value="ZF_RING_2"/>
    <property type="match status" value="1"/>
</dbReference>
<dbReference type="Proteomes" id="UP000467700">
    <property type="component" value="Unassembled WGS sequence"/>
</dbReference>
<dbReference type="EMBL" id="CACVBS010000047">
    <property type="protein sequence ID" value="CAA7265193.1"/>
    <property type="molecule type" value="Genomic_DNA"/>
</dbReference>
<dbReference type="PROSITE" id="PS00518">
    <property type="entry name" value="ZF_RING_1"/>
    <property type="match status" value="1"/>
</dbReference>
<evidence type="ECO:0000256" key="3">
    <source>
        <dbReference type="ARBA" id="ARBA00022833"/>
    </source>
</evidence>
<keyword evidence="5" id="KW-0175">Coiled coil</keyword>
<dbReference type="InterPro" id="IPR001841">
    <property type="entry name" value="Znf_RING"/>
</dbReference>
<dbReference type="GO" id="GO:0015562">
    <property type="term" value="F:efflux transmembrane transporter activity"/>
    <property type="evidence" value="ECO:0007669"/>
    <property type="project" value="InterPro"/>
</dbReference>
<keyword evidence="2 4" id="KW-0863">Zinc-finger</keyword>
<keyword evidence="3" id="KW-0862">Zinc</keyword>
<keyword evidence="1" id="KW-0479">Metal-binding</keyword>
<dbReference type="Pfam" id="PF13920">
    <property type="entry name" value="zf-C3HC4_3"/>
    <property type="match status" value="1"/>
</dbReference>
<dbReference type="SUPFAM" id="SSF57850">
    <property type="entry name" value="RING/U-box"/>
    <property type="match status" value="1"/>
</dbReference>
<evidence type="ECO:0000313" key="8">
    <source>
        <dbReference type="EMBL" id="CAA7265193.1"/>
    </source>
</evidence>
<evidence type="ECO:0000256" key="2">
    <source>
        <dbReference type="ARBA" id="ARBA00022771"/>
    </source>
</evidence>
<dbReference type="AlphaFoldDB" id="A0A8S0XKX6"/>
<dbReference type="SMART" id="SM00184">
    <property type="entry name" value="RING"/>
    <property type="match status" value="1"/>
</dbReference>
<proteinExistence type="predicted"/>
<feature type="coiled-coil region" evidence="5">
    <location>
        <begin position="162"/>
        <end position="293"/>
    </location>
</feature>
<dbReference type="Gene3D" id="3.30.40.10">
    <property type="entry name" value="Zinc/RING finger domain, C3HC4 (zinc finger)"/>
    <property type="match status" value="1"/>
</dbReference>
<gene>
    <name evidence="8" type="ORF">AAE3_LOCUS7432</name>
</gene>
<dbReference type="GO" id="GO:0008270">
    <property type="term" value="F:zinc ion binding"/>
    <property type="evidence" value="ECO:0007669"/>
    <property type="project" value="UniProtKB-KW"/>
</dbReference>
<evidence type="ECO:0000256" key="6">
    <source>
        <dbReference type="SAM" id="MobiDB-lite"/>
    </source>
</evidence>
<dbReference type="InterPro" id="IPR013083">
    <property type="entry name" value="Znf_RING/FYVE/PHD"/>
</dbReference>
<feature type="compositionally biased region" description="Low complexity" evidence="6">
    <location>
        <begin position="316"/>
        <end position="329"/>
    </location>
</feature>
<evidence type="ECO:0000256" key="1">
    <source>
        <dbReference type="ARBA" id="ARBA00022723"/>
    </source>
</evidence>
<evidence type="ECO:0000313" key="9">
    <source>
        <dbReference type="Proteomes" id="UP000467700"/>
    </source>
</evidence>
<feature type="region of interest" description="Disordered" evidence="6">
    <location>
        <begin position="310"/>
        <end position="336"/>
    </location>
</feature>
<name>A0A8S0XKX6_CYCAE</name>
<dbReference type="OrthoDB" id="6105938at2759"/>
<evidence type="ECO:0000256" key="5">
    <source>
        <dbReference type="SAM" id="Coils"/>
    </source>
</evidence>
<comment type="caution">
    <text evidence="8">The sequence shown here is derived from an EMBL/GenBank/DDBJ whole genome shotgun (WGS) entry which is preliminary data.</text>
</comment>
<accession>A0A8S0XKX6</accession>
<organism evidence="8 9">
    <name type="scientific">Cyclocybe aegerita</name>
    <name type="common">Black poplar mushroom</name>
    <name type="synonym">Agrocybe aegerita</name>
    <dbReference type="NCBI Taxonomy" id="1973307"/>
    <lineage>
        <taxon>Eukaryota</taxon>
        <taxon>Fungi</taxon>
        <taxon>Dikarya</taxon>
        <taxon>Basidiomycota</taxon>
        <taxon>Agaricomycotina</taxon>
        <taxon>Agaricomycetes</taxon>
        <taxon>Agaricomycetidae</taxon>
        <taxon>Agaricales</taxon>
        <taxon>Agaricineae</taxon>
        <taxon>Bolbitiaceae</taxon>
        <taxon>Cyclocybe</taxon>
    </lineage>
</organism>
<sequence length="411" mass="46222">MVDRPLATGLQWPHDLQIPLYTYTTHTSHMVASAHCPICFTNTPLDAERFSIFPCGHGFCTGCMDGFFANNPRSPKCPTCRANIRKRDGHPVYIELVDSHAAFQASVVEGLEQMGPDTPLVSVKKAGVKLEQVLRGGRPEEGVMRSLLKAVQDFRERVAPVFAQVETQKQEIETLREDLRRVRRDREGVQAKLKKTEPLQVEVLRLRTALSETERNTQEAIRLAEQAKDELGTAHASSNQWKKRVVELDQENKRYKDMLERHANNARLQKDKNRKLSKQVATLTEKLTAEERQSEALSAVSHDYDGDFSGHEQTRVPSSLHVVSSSPPSRNRRSFHDENNVELDFEGMPPSRFPSDWQIGAPGVLKKRNINGPVGGGHRRVANPFPISLDHKGHPTRAVQLGPKSIIHVGR</sequence>
<protein>
    <recommendedName>
        <fullName evidence="7">RING-type domain-containing protein</fullName>
    </recommendedName>
</protein>
<reference evidence="8 9" key="1">
    <citation type="submission" date="2020-01" db="EMBL/GenBank/DDBJ databases">
        <authorList>
            <person name="Gupta K D."/>
        </authorList>
    </citation>
    <scope>NUCLEOTIDE SEQUENCE [LARGE SCALE GENOMIC DNA]</scope>
</reference>
<keyword evidence="9" id="KW-1185">Reference proteome</keyword>